<dbReference type="FunCoup" id="A0A286UUK4">
    <property type="interactions" value="75"/>
</dbReference>
<evidence type="ECO:0000256" key="9">
    <source>
        <dbReference type="ARBA" id="ARBA00023136"/>
    </source>
</evidence>
<dbReference type="GO" id="GO:0015385">
    <property type="term" value="F:sodium:proton antiporter activity"/>
    <property type="evidence" value="ECO:0007669"/>
    <property type="project" value="InterPro"/>
</dbReference>
<dbReference type="InterPro" id="IPR004712">
    <property type="entry name" value="Na+/H+_antiporter_fungi"/>
</dbReference>
<dbReference type="OrthoDB" id="2190219at2759"/>
<keyword evidence="5 12" id="KW-0812">Transmembrane</keyword>
<evidence type="ECO:0000259" key="13">
    <source>
        <dbReference type="Pfam" id="PF00999"/>
    </source>
</evidence>
<comment type="caution">
    <text evidence="14">The sequence shown here is derived from an EMBL/GenBank/DDBJ whole genome shotgun (WGS) entry which is preliminary data.</text>
</comment>
<feature type="region of interest" description="Disordered" evidence="11">
    <location>
        <begin position="487"/>
        <end position="521"/>
    </location>
</feature>
<keyword evidence="10" id="KW-0739">Sodium transport</keyword>
<evidence type="ECO:0000256" key="2">
    <source>
        <dbReference type="ARBA" id="ARBA00005248"/>
    </source>
</evidence>
<evidence type="ECO:0000256" key="5">
    <source>
        <dbReference type="ARBA" id="ARBA00022692"/>
    </source>
</evidence>
<keyword evidence="4" id="KW-0050">Antiport</keyword>
<evidence type="ECO:0000313" key="15">
    <source>
        <dbReference type="Proteomes" id="UP000217199"/>
    </source>
</evidence>
<evidence type="ECO:0000313" key="14">
    <source>
        <dbReference type="EMBL" id="PAV23172.1"/>
    </source>
</evidence>
<dbReference type="GO" id="GO:0120029">
    <property type="term" value="P:proton export across plasma membrane"/>
    <property type="evidence" value="ECO:0007669"/>
    <property type="project" value="InterPro"/>
</dbReference>
<keyword evidence="7" id="KW-0915">Sodium</keyword>
<gene>
    <name evidence="14" type="ORF">PNOK_0024000</name>
</gene>
<keyword evidence="8" id="KW-0406">Ion transport</keyword>
<dbReference type="PANTHER" id="PTHR31382">
    <property type="entry name" value="NA(+)/H(+) ANTIPORTER"/>
    <property type="match status" value="1"/>
</dbReference>
<evidence type="ECO:0000256" key="6">
    <source>
        <dbReference type="ARBA" id="ARBA00022989"/>
    </source>
</evidence>
<dbReference type="Proteomes" id="UP000217199">
    <property type="component" value="Unassembled WGS sequence"/>
</dbReference>
<feature type="transmembrane region" description="Helical" evidence="12">
    <location>
        <begin position="12"/>
        <end position="31"/>
    </location>
</feature>
<feature type="domain" description="Cation/H+ exchanger transmembrane" evidence="13">
    <location>
        <begin position="24"/>
        <end position="435"/>
    </location>
</feature>
<feature type="transmembrane region" description="Helical" evidence="12">
    <location>
        <begin position="78"/>
        <end position="98"/>
    </location>
</feature>
<dbReference type="InParanoid" id="A0A286UUK4"/>
<dbReference type="EMBL" id="NBII01000001">
    <property type="protein sequence ID" value="PAV23172.1"/>
    <property type="molecule type" value="Genomic_DNA"/>
</dbReference>
<accession>A0A286UUK4</accession>
<dbReference type="GO" id="GO:0042391">
    <property type="term" value="P:regulation of membrane potential"/>
    <property type="evidence" value="ECO:0007669"/>
    <property type="project" value="InterPro"/>
</dbReference>
<evidence type="ECO:0000256" key="11">
    <source>
        <dbReference type="SAM" id="MobiDB-lite"/>
    </source>
</evidence>
<reference evidence="14 15" key="1">
    <citation type="journal article" date="2017" name="Mol. Ecol.">
        <title>Comparative and population genomic landscape of Phellinus noxius: A hypervariable fungus causing root rot in trees.</title>
        <authorList>
            <person name="Chung C.L."/>
            <person name="Lee T.J."/>
            <person name="Akiba M."/>
            <person name="Lee H.H."/>
            <person name="Kuo T.H."/>
            <person name="Liu D."/>
            <person name="Ke H.M."/>
            <person name="Yokoi T."/>
            <person name="Roa M.B."/>
            <person name="Lu M.J."/>
            <person name="Chang Y.Y."/>
            <person name="Ann P.J."/>
            <person name="Tsai J.N."/>
            <person name="Chen C.Y."/>
            <person name="Tzean S.S."/>
            <person name="Ota Y."/>
            <person name="Hattori T."/>
            <person name="Sahashi N."/>
            <person name="Liou R.F."/>
            <person name="Kikuchi T."/>
            <person name="Tsai I.J."/>
        </authorList>
    </citation>
    <scope>NUCLEOTIDE SEQUENCE [LARGE SCALE GENOMIC DNA]</scope>
    <source>
        <strain evidence="14 15">FFPRI411160</strain>
    </source>
</reference>
<feature type="transmembrane region" description="Helical" evidence="12">
    <location>
        <begin position="294"/>
        <end position="315"/>
    </location>
</feature>
<evidence type="ECO:0000256" key="4">
    <source>
        <dbReference type="ARBA" id="ARBA00022449"/>
    </source>
</evidence>
<proteinExistence type="inferred from homology"/>
<dbReference type="AlphaFoldDB" id="A0A286UUK4"/>
<name>A0A286UUK4_9AGAM</name>
<evidence type="ECO:0000256" key="12">
    <source>
        <dbReference type="SAM" id="Phobius"/>
    </source>
</evidence>
<evidence type="ECO:0000256" key="10">
    <source>
        <dbReference type="ARBA" id="ARBA00023201"/>
    </source>
</evidence>
<keyword evidence="6 12" id="KW-1133">Transmembrane helix</keyword>
<comment type="similarity">
    <text evidence="2">Belongs to the fungal Na(+)/H(+) exchanger family.</text>
</comment>
<keyword evidence="15" id="KW-1185">Reference proteome</keyword>
<protein>
    <submittedName>
        <fullName evidence="14">Sodium hydrogen exchanger</fullName>
    </submittedName>
</protein>
<feature type="transmembrane region" description="Helical" evidence="12">
    <location>
        <begin position="327"/>
        <end position="343"/>
    </location>
</feature>
<dbReference type="Pfam" id="PF00999">
    <property type="entry name" value="Na_H_Exchanger"/>
    <property type="match status" value="1"/>
</dbReference>
<evidence type="ECO:0000256" key="3">
    <source>
        <dbReference type="ARBA" id="ARBA00022448"/>
    </source>
</evidence>
<feature type="transmembrane region" description="Helical" evidence="12">
    <location>
        <begin position="207"/>
        <end position="229"/>
    </location>
</feature>
<evidence type="ECO:0000256" key="1">
    <source>
        <dbReference type="ARBA" id="ARBA00004141"/>
    </source>
</evidence>
<dbReference type="GO" id="GO:0005886">
    <property type="term" value="C:plasma membrane"/>
    <property type="evidence" value="ECO:0007669"/>
    <property type="project" value="InterPro"/>
</dbReference>
<keyword evidence="3" id="KW-0813">Transport</keyword>
<dbReference type="GO" id="GO:0030007">
    <property type="term" value="P:intracellular potassium ion homeostasis"/>
    <property type="evidence" value="ECO:0007669"/>
    <property type="project" value="TreeGrafter"/>
</dbReference>
<feature type="transmembrane region" description="Helical" evidence="12">
    <location>
        <begin position="364"/>
        <end position="385"/>
    </location>
</feature>
<feature type="compositionally biased region" description="Basic and acidic residues" evidence="11">
    <location>
        <begin position="487"/>
        <end position="503"/>
    </location>
</feature>
<sequence length="537" mass="58681">MIRVTEVTAVSLTYLTLSGFVVLFSMMSLLIKEKLFMGEAVLGTGFGIIIGPHGANIFNPRSWGSSEMIENKITLEVMRIVLATGLFAIGVELPKAYLAEHARSLLIMVVPMMAFGWFIVAGLICALFPSLSFISSLAIAACLTPTDPILAAAIIGGKFAIKNVPGHIRRILSAESAANDGLAYPFLSISIYLAVEESKRSAFGKWFLIGWLYQVILGTVLGAMLGLAFSHLMRISYKKGIIDRESYVAQYLALAIFTTGLVSTIGSDDLLAAFAAGSAISWDGHFNVHTEDELFSSVIDLVLNCACFIYIGAWLPFNQFNSPDLGIVPWKLVVLFIGILLLRRIPSMVVIYKWIPDVKTLKEALFCGHFGPMGVGAVFISTLAVTELQRSLNEETDGSRRAQNELLKNSLHPIVGFVVLGSILIHGLSIPVFWFGRSVHMHVRTMSRTMSLAGTRTTTITATGVLPEWAIGIRRSPTGSLFERNVRAREESGADAKRSKNDINEEDYDRDAENTVTTTPIQEVGEMRVAFENKASS</sequence>
<feature type="transmembrane region" description="Helical" evidence="12">
    <location>
        <begin position="414"/>
        <end position="436"/>
    </location>
</feature>
<keyword evidence="9 12" id="KW-0472">Membrane</keyword>
<dbReference type="PANTHER" id="PTHR31382:SF4">
    <property type="entry name" value="NA(+)_H(+) ANTIPORTER"/>
    <property type="match status" value="1"/>
</dbReference>
<evidence type="ECO:0000256" key="8">
    <source>
        <dbReference type="ARBA" id="ARBA00023065"/>
    </source>
</evidence>
<dbReference type="STRING" id="2282107.A0A286UUK4"/>
<organism evidence="14 15">
    <name type="scientific">Pyrrhoderma noxium</name>
    <dbReference type="NCBI Taxonomy" id="2282107"/>
    <lineage>
        <taxon>Eukaryota</taxon>
        <taxon>Fungi</taxon>
        <taxon>Dikarya</taxon>
        <taxon>Basidiomycota</taxon>
        <taxon>Agaricomycotina</taxon>
        <taxon>Agaricomycetes</taxon>
        <taxon>Hymenochaetales</taxon>
        <taxon>Hymenochaetaceae</taxon>
        <taxon>Pyrrhoderma</taxon>
    </lineage>
</organism>
<feature type="transmembrane region" description="Helical" evidence="12">
    <location>
        <begin position="105"/>
        <end position="131"/>
    </location>
</feature>
<comment type="subcellular location">
    <subcellularLocation>
        <location evidence="1">Membrane</location>
        <topology evidence="1">Multi-pass membrane protein</topology>
    </subcellularLocation>
</comment>
<dbReference type="InterPro" id="IPR006153">
    <property type="entry name" value="Cation/H_exchanger_TM"/>
</dbReference>
<evidence type="ECO:0000256" key="7">
    <source>
        <dbReference type="ARBA" id="ARBA00023053"/>
    </source>
</evidence>
<dbReference type="GO" id="GO:0036376">
    <property type="term" value="P:sodium ion export across plasma membrane"/>
    <property type="evidence" value="ECO:0007669"/>
    <property type="project" value="InterPro"/>
</dbReference>
<feature type="transmembrane region" description="Helical" evidence="12">
    <location>
        <begin position="137"/>
        <end position="156"/>
    </location>
</feature>
<feature type="transmembrane region" description="Helical" evidence="12">
    <location>
        <begin position="40"/>
        <end position="58"/>
    </location>
</feature>